<evidence type="ECO:0000313" key="1">
    <source>
        <dbReference type="EMBL" id="JAH48412.1"/>
    </source>
</evidence>
<proteinExistence type="predicted"/>
<name>A0A0E9T4R0_ANGAN</name>
<dbReference type="EMBL" id="GBXM01060165">
    <property type="protein sequence ID" value="JAH48412.1"/>
    <property type="molecule type" value="Transcribed_RNA"/>
</dbReference>
<dbReference type="AlphaFoldDB" id="A0A0E9T4R0"/>
<organism evidence="1">
    <name type="scientific">Anguilla anguilla</name>
    <name type="common">European freshwater eel</name>
    <name type="synonym">Muraena anguilla</name>
    <dbReference type="NCBI Taxonomy" id="7936"/>
    <lineage>
        <taxon>Eukaryota</taxon>
        <taxon>Metazoa</taxon>
        <taxon>Chordata</taxon>
        <taxon>Craniata</taxon>
        <taxon>Vertebrata</taxon>
        <taxon>Euteleostomi</taxon>
        <taxon>Actinopterygii</taxon>
        <taxon>Neopterygii</taxon>
        <taxon>Teleostei</taxon>
        <taxon>Anguilliformes</taxon>
        <taxon>Anguillidae</taxon>
        <taxon>Anguilla</taxon>
    </lineage>
</organism>
<protein>
    <submittedName>
        <fullName evidence="1">Uncharacterized protein</fullName>
    </submittedName>
</protein>
<sequence>MTSDRLSFNTDKQDTCAFSVILI</sequence>
<accession>A0A0E9T4R0</accession>
<reference evidence="1" key="1">
    <citation type="submission" date="2014-11" db="EMBL/GenBank/DDBJ databases">
        <authorList>
            <person name="Amaro Gonzalez C."/>
        </authorList>
    </citation>
    <scope>NUCLEOTIDE SEQUENCE</scope>
</reference>
<reference evidence="1" key="2">
    <citation type="journal article" date="2015" name="Fish Shellfish Immunol.">
        <title>Early steps in the European eel (Anguilla anguilla)-Vibrio vulnificus interaction in the gills: Role of the RtxA13 toxin.</title>
        <authorList>
            <person name="Callol A."/>
            <person name="Pajuelo D."/>
            <person name="Ebbesson L."/>
            <person name="Teles M."/>
            <person name="MacKenzie S."/>
            <person name="Amaro C."/>
        </authorList>
    </citation>
    <scope>NUCLEOTIDE SEQUENCE</scope>
</reference>